<proteinExistence type="predicted"/>
<evidence type="ECO:0000313" key="2">
    <source>
        <dbReference type="EMBL" id="MXP10814.1"/>
    </source>
</evidence>
<feature type="signal peptide" evidence="1">
    <location>
        <begin position="1"/>
        <end position="31"/>
    </location>
</feature>
<evidence type="ECO:0000256" key="1">
    <source>
        <dbReference type="SAM" id="SignalP"/>
    </source>
</evidence>
<dbReference type="AlphaFoldDB" id="A0A6I4U5Z8"/>
<feature type="chain" id="PRO_5026357169" description="DUF4908 domain-containing protein" evidence="1">
    <location>
        <begin position="32"/>
        <end position="253"/>
    </location>
</feature>
<dbReference type="Proteomes" id="UP000429229">
    <property type="component" value="Unassembled WGS sequence"/>
</dbReference>
<protein>
    <recommendedName>
        <fullName evidence="4">DUF4908 domain-containing protein</fullName>
    </recommendedName>
</protein>
<keyword evidence="1" id="KW-0732">Signal</keyword>
<evidence type="ECO:0000313" key="3">
    <source>
        <dbReference type="Proteomes" id="UP000429229"/>
    </source>
</evidence>
<accession>A0A6I4U5Z8</accession>
<dbReference type="EMBL" id="WTYR01000001">
    <property type="protein sequence ID" value="MXP10814.1"/>
    <property type="molecule type" value="Genomic_DNA"/>
</dbReference>
<gene>
    <name evidence="2" type="ORF">GRI68_11560</name>
</gene>
<keyword evidence="3" id="KW-1185">Reference proteome</keyword>
<evidence type="ECO:0008006" key="4">
    <source>
        <dbReference type="Google" id="ProtNLM"/>
    </source>
</evidence>
<reference evidence="2 3" key="1">
    <citation type="submission" date="2019-12" db="EMBL/GenBank/DDBJ databases">
        <title>Genomic-based taxomic classification of the family Erythrobacteraceae.</title>
        <authorList>
            <person name="Xu L."/>
        </authorList>
    </citation>
    <scope>NUCLEOTIDE SEQUENCE [LARGE SCALE GENOMIC DNA]</scope>
    <source>
        <strain evidence="2 3">LMG 29519</strain>
    </source>
</reference>
<name>A0A6I4U5Z8_9SPHN</name>
<sequence>MASEARRMRAYGFGAALALAALGLTPAPVMAQEFDTSEQAPTSFYEALLAGPFELTRSIEHVLSDGATIVVTRTYRLRVAPSREGWLIEGEPIEVTVESPPSLAALAQIERERDDSGVFPMRLSREGSLLPYEAPRSTDRASLGAAENAIVRRIADEPLSADDAERTTIALRALSARAAGERTAWPRDLFRPSAASRIESRDVSGGSVTVALEAEADERTGLVRSYERRVTTRIGNGERMVRERWELQRSEGE</sequence>
<comment type="caution">
    <text evidence="2">The sequence shown here is derived from an EMBL/GenBank/DDBJ whole genome shotgun (WGS) entry which is preliminary data.</text>
</comment>
<organism evidence="2 3">
    <name type="scientific">Alteriqipengyuania halimionae</name>
    <dbReference type="NCBI Taxonomy" id="1926630"/>
    <lineage>
        <taxon>Bacteria</taxon>
        <taxon>Pseudomonadati</taxon>
        <taxon>Pseudomonadota</taxon>
        <taxon>Alphaproteobacteria</taxon>
        <taxon>Sphingomonadales</taxon>
        <taxon>Erythrobacteraceae</taxon>
        <taxon>Alteriqipengyuania</taxon>
    </lineage>
</organism>